<dbReference type="EMBL" id="JAQGLA010000105">
    <property type="protein sequence ID" value="MDA3630539.1"/>
    <property type="molecule type" value="Genomic_DNA"/>
</dbReference>
<dbReference type="SUPFAM" id="SSF56003">
    <property type="entry name" value="Molybdenum cofactor-binding domain"/>
    <property type="match status" value="2"/>
</dbReference>
<dbReference type="Proteomes" id="UP001210380">
    <property type="component" value="Unassembled WGS sequence"/>
</dbReference>
<proteinExistence type="predicted"/>
<name>A0ABT4V985_9PSEU</name>
<dbReference type="Gene3D" id="3.30.365.10">
    <property type="entry name" value="Aldehyde oxidase/xanthine dehydrogenase, molybdopterin binding domain"/>
    <property type="match status" value="4"/>
</dbReference>
<keyword evidence="1" id="KW-1133">Transmembrane helix</keyword>
<dbReference type="InterPro" id="IPR052516">
    <property type="entry name" value="N-heterocyclic_Hydroxylase"/>
</dbReference>
<keyword evidence="1" id="KW-0812">Transmembrane</keyword>
<dbReference type="InterPro" id="IPR046867">
    <property type="entry name" value="AldOxase/xan_DH_MoCoBD2"/>
</dbReference>
<dbReference type="PROSITE" id="PS51318">
    <property type="entry name" value="TAT"/>
    <property type="match status" value="1"/>
</dbReference>
<keyword evidence="4" id="KW-1185">Reference proteome</keyword>
<dbReference type="RefSeq" id="WP_270953754.1">
    <property type="nucleotide sequence ID" value="NZ_JAQGLA010000105.1"/>
</dbReference>
<feature type="transmembrane region" description="Helical" evidence="1">
    <location>
        <begin position="21"/>
        <end position="41"/>
    </location>
</feature>
<comment type="caution">
    <text evidence="3">The sequence shown here is derived from an EMBL/GenBank/DDBJ whole genome shotgun (WGS) entry which is preliminary data.</text>
</comment>
<dbReference type="Gene3D" id="3.90.1170.50">
    <property type="entry name" value="Aldehyde oxidase/xanthine dehydrogenase, a/b hammerhead"/>
    <property type="match status" value="1"/>
</dbReference>
<organism evidence="3 4">
    <name type="scientific">Saccharopolyspora oryzae</name>
    <dbReference type="NCBI Taxonomy" id="2997343"/>
    <lineage>
        <taxon>Bacteria</taxon>
        <taxon>Bacillati</taxon>
        <taxon>Actinomycetota</taxon>
        <taxon>Actinomycetes</taxon>
        <taxon>Pseudonocardiales</taxon>
        <taxon>Pseudonocardiaceae</taxon>
        <taxon>Saccharopolyspora</taxon>
    </lineage>
</organism>
<keyword evidence="1" id="KW-0472">Membrane</keyword>
<evidence type="ECO:0000313" key="4">
    <source>
        <dbReference type="Proteomes" id="UP001210380"/>
    </source>
</evidence>
<evidence type="ECO:0000259" key="2">
    <source>
        <dbReference type="SMART" id="SM01008"/>
    </source>
</evidence>
<evidence type="ECO:0000256" key="1">
    <source>
        <dbReference type="SAM" id="Phobius"/>
    </source>
</evidence>
<dbReference type="InterPro" id="IPR037165">
    <property type="entry name" value="AldOxase/xan_DH_Mopterin-bd_sf"/>
</dbReference>
<dbReference type="Pfam" id="PF20256">
    <property type="entry name" value="MoCoBD_2"/>
    <property type="match status" value="2"/>
</dbReference>
<dbReference type="InterPro" id="IPR008274">
    <property type="entry name" value="AldOxase/xan_DH_MoCoBD1"/>
</dbReference>
<sequence>MSQPGSEHHGVPAEGMGRRKFLGFLVGGTSLVAAAHVGLLGSSAEAAPVTTPVPADLYDLNDLLTAAAQPTSQLIKVEVHEDGTASFEMPRAEVGQGITTSIAMIIAEELELPLEKVNVTLAPARPELVWNQLTGGSNTIFAMYTPVRVAAALAKQALLEAAAVLLGDTVGSLQAKAGEILGSAGKKLSYGEVVPRAAVSKTTAREVQLKPESKFRVIGTSQGRKDAVAAVTGQKKFAMDLEVDGALPAMICRPPTVGGSPESVLNAAEVKAMNGVTHVEKVPSGIAVRAHTFGQCIDAIRALKVKWKPGPVENSSDESIRAELKSAELPMAVPHLPVLAETMDFDFTFHFRSGSPLEPNSAVADVRDGSATIWASAKSPIAAKQEIAATLGLPASKVTFNVVEGGGSFGRKLFFDGALEAAIVSKACKAPVRLMWHRADEPRQGRSHPMVTARVRVAHVGDEVLSFEHRHTGVAVDFTHGFGEAITASIGTIPIAGNLSLAETIFETTQFMPYNFGVINQKLMETGERDRFPTSAVRNVYSPDVRAANELVVDQIAKKLGKDPYEFRMAYLRKERVKNVLKKVAEEGQWGRKMPAGMAQGIAIHEEYKGASACLVEIDCRPETVNRKVRDAVTGPLVTKVTFAIDPGLAINPKGVEAQMQGGISDGIALALTNSSHLADGHFLEASWDNTAYTRQWNTPRDMRVFVVPTDNPPGGAGEAGVASAFAATACAYTRAVGKLPQYFPINHNDPLHFEPKSFIPPVPASPTDGLSHTY</sequence>
<reference evidence="3 4" key="1">
    <citation type="submission" date="2022-11" db="EMBL/GenBank/DDBJ databases">
        <title>Draft genome sequence of Saccharopolyspora sp. WRP15-2 isolated from rhizosphere soils of wild rice in Thailand.</title>
        <authorList>
            <person name="Duangmal K."/>
            <person name="Kammanee S."/>
            <person name="Muangham S."/>
        </authorList>
    </citation>
    <scope>NUCLEOTIDE SEQUENCE [LARGE SCALE GENOMIC DNA]</scope>
    <source>
        <strain evidence="3 4">WRP15-2</strain>
    </source>
</reference>
<accession>A0ABT4V985</accession>
<dbReference type="InterPro" id="IPR012368">
    <property type="entry name" value="OxRdtase_Mopterin-bd_su_IorB"/>
</dbReference>
<evidence type="ECO:0000313" key="3">
    <source>
        <dbReference type="EMBL" id="MDA3630539.1"/>
    </source>
</evidence>
<dbReference type="Pfam" id="PF02738">
    <property type="entry name" value="MoCoBD_1"/>
    <property type="match status" value="1"/>
</dbReference>
<gene>
    <name evidence="3" type="ORF">OU415_34275</name>
</gene>
<dbReference type="SMART" id="SM01008">
    <property type="entry name" value="Ald_Xan_dh_C"/>
    <property type="match status" value="1"/>
</dbReference>
<protein>
    <submittedName>
        <fullName evidence="3">Molybdopterin-dependent oxidoreductase</fullName>
    </submittedName>
</protein>
<dbReference type="PIRSF" id="PIRSF036389">
    <property type="entry name" value="IOR_B"/>
    <property type="match status" value="1"/>
</dbReference>
<dbReference type="InterPro" id="IPR000674">
    <property type="entry name" value="Ald_Oxase/Xan_DH_a/b"/>
</dbReference>
<dbReference type="InterPro" id="IPR006311">
    <property type="entry name" value="TAT_signal"/>
</dbReference>
<dbReference type="PANTHER" id="PTHR47495">
    <property type="entry name" value="ALDEHYDE DEHYDROGENASE"/>
    <property type="match status" value="1"/>
</dbReference>
<dbReference type="PANTHER" id="PTHR47495:SF1">
    <property type="entry name" value="BLL3820 PROTEIN"/>
    <property type="match status" value="1"/>
</dbReference>
<feature type="domain" description="Aldehyde oxidase/xanthine dehydrogenase a/b hammerhead" evidence="2">
    <location>
        <begin position="232"/>
        <end position="311"/>
    </location>
</feature>